<evidence type="ECO:0000313" key="3">
    <source>
        <dbReference type="EMBL" id="GAA0896289.1"/>
    </source>
</evidence>
<accession>A0ABN1N7H9</accession>
<reference evidence="3 4" key="1">
    <citation type="journal article" date="2019" name="Int. J. Syst. Evol. Microbiol.">
        <title>The Global Catalogue of Microorganisms (GCM) 10K type strain sequencing project: providing services to taxonomists for standard genome sequencing and annotation.</title>
        <authorList>
            <consortium name="The Broad Institute Genomics Platform"/>
            <consortium name="The Broad Institute Genome Sequencing Center for Infectious Disease"/>
            <person name="Wu L."/>
            <person name="Ma J."/>
        </authorList>
    </citation>
    <scope>NUCLEOTIDE SEQUENCE [LARGE SCALE GENOMIC DNA]</scope>
    <source>
        <strain evidence="3 4">JCM 11117</strain>
    </source>
</reference>
<feature type="transmembrane region" description="Helical" evidence="1">
    <location>
        <begin position="123"/>
        <end position="142"/>
    </location>
</feature>
<keyword evidence="1" id="KW-0812">Transmembrane</keyword>
<keyword evidence="1" id="KW-0472">Membrane</keyword>
<keyword evidence="1" id="KW-1133">Transmembrane helix</keyword>
<dbReference type="SUPFAM" id="SSF81324">
    <property type="entry name" value="Voltage-gated potassium channels"/>
    <property type="match status" value="1"/>
</dbReference>
<keyword evidence="3" id="KW-0813">Transport</keyword>
<dbReference type="RefSeq" id="WP_343944454.1">
    <property type="nucleotide sequence ID" value="NZ_BAAAHP010000168.1"/>
</dbReference>
<keyword evidence="4" id="KW-1185">Reference proteome</keyword>
<proteinExistence type="predicted"/>
<dbReference type="Proteomes" id="UP001499967">
    <property type="component" value="Unassembled WGS sequence"/>
</dbReference>
<protein>
    <submittedName>
        <fullName evidence="3">Potassium channel family protein</fullName>
    </submittedName>
</protein>
<dbReference type="GO" id="GO:0034220">
    <property type="term" value="P:monoatomic ion transmembrane transport"/>
    <property type="evidence" value="ECO:0007669"/>
    <property type="project" value="UniProtKB-KW"/>
</dbReference>
<gene>
    <name evidence="3" type="ORF">GCM10009559_54510</name>
</gene>
<keyword evidence="3" id="KW-0407">Ion channel</keyword>
<dbReference type="EMBL" id="BAAAHP010000168">
    <property type="protein sequence ID" value="GAA0896289.1"/>
    <property type="molecule type" value="Genomic_DNA"/>
</dbReference>
<dbReference type="InterPro" id="IPR013099">
    <property type="entry name" value="K_chnl_dom"/>
</dbReference>
<feature type="transmembrane region" description="Helical" evidence="1">
    <location>
        <begin position="21"/>
        <end position="40"/>
    </location>
</feature>
<comment type="caution">
    <text evidence="3">The sequence shown here is derived from an EMBL/GenBank/DDBJ whole genome shotgun (WGS) entry which is preliminary data.</text>
</comment>
<sequence length="191" mass="19938">MAAPQGPTVRPAPAGPGARRNAAAVVRVLLTVTLLLVLYYRSPLNLRVDAEAIIGLGIGLVGLALALTWQVRAIMSSDTPRLRAAETAAIGLPTLLLLYASAYGVLSLQDPACFTQRLGRTDALYYTMTVFTTVGFGDITPVSEVARILTMTQMVVGLIAFGVVAKLLVGAVQVAVDRRAAQPPAPPSDGA</sequence>
<feature type="transmembrane region" description="Helical" evidence="1">
    <location>
        <begin position="154"/>
        <end position="176"/>
    </location>
</feature>
<keyword evidence="3" id="KW-0406">Ion transport</keyword>
<evidence type="ECO:0000259" key="2">
    <source>
        <dbReference type="Pfam" id="PF07885"/>
    </source>
</evidence>
<feature type="transmembrane region" description="Helical" evidence="1">
    <location>
        <begin position="52"/>
        <end position="72"/>
    </location>
</feature>
<evidence type="ECO:0000256" key="1">
    <source>
        <dbReference type="SAM" id="Phobius"/>
    </source>
</evidence>
<organism evidence="3 4">
    <name type="scientific">Pseudonocardia zijingensis</name>
    <dbReference type="NCBI Taxonomy" id="153376"/>
    <lineage>
        <taxon>Bacteria</taxon>
        <taxon>Bacillati</taxon>
        <taxon>Actinomycetota</taxon>
        <taxon>Actinomycetes</taxon>
        <taxon>Pseudonocardiales</taxon>
        <taxon>Pseudonocardiaceae</taxon>
        <taxon>Pseudonocardia</taxon>
    </lineage>
</organism>
<dbReference type="Pfam" id="PF07885">
    <property type="entry name" value="Ion_trans_2"/>
    <property type="match status" value="1"/>
</dbReference>
<dbReference type="Gene3D" id="1.10.287.70">
    <property type="match status" value="1"/>
</dbReference>
<feature type="transmembrane region" description="Helical" evidence="1">
    <location>
        <begin position="84"/>
        <end position="103"/>
    </location>
</feature>
<evidence type="ECO:0000313" key="4">
    <source>
        <dbReference type="Proteomes" id="UP001499967"/>
    </source>
</evidence>
<name>A0ABN1N7H9_9PSEU</name>
<feature type="domain" description="Potassium channel" evidence="2">
    <location>
        <begin position="97"/>
        <end position="171"/>
    </location>
</feature>